<dbReference type="SUPFAM" id="SSF56322">
    <property type="entry name" value="ADC synthase"/>
    <property type="match status" value="1"/>
</dbReference>
<dbReference type="InterPro" id="IPR005801">
    <property type="entry name" value="ADC_synthase"/>
</dbReference>
<dbReference type="InterPro" id="IPR015890">
    <property type="entry name" value="Chorismate_C"/>
</dbReference>
<keyword evidence="2" id="KW-0808">Transferase</keyword>
<reference evidence="6" key="1">
    <citation type="submission" date="2016-10" db="EMBL/GenBank/DDBJ databases">
        <authorList>
            <person name="Varghese N."/>
            <person name="Submissions S."/>
        </authorList>
    </citation>
    <scope>NUCLEOTIDE SEQUENCE [LARGE SCALE GENOMIC DNA]</scope>
    <source>
        <strain evidence="6">DSM 18579</strain>
    </source>
</reference>
<name>A0A1I0EY93_9GAMM</name>
<dbReference type="PRINTS" id="PR00095">
    <property type="entry name" value="ANTSNTHASEI"/>
</dbReference>
<dbReference type="EC" id="2.6.1.85" evidence="1"/>
<dbReference type="Gene3D" id="3.60.120.10">
    <property type="entry name" value="Anthranilate synthase"/>
    <property type="match status" value="1"/>
</dbReference>
<dbReference type="Pfam" id="PF00425">
    <property type="entry name" value="Chorismate_bind"/>
    <property type="match status" value="1"/>
</dbReference>
<evidence type="ECO:0000256" key="2">
    <source>
        <dbReference type="ARBA" id="ARBA00022679"/>
    </source>
</evidence>
<sequence length="536" mass="59109">MSSLSTKAFVFNLPYSSDFILKFAGALSSTPWTMLLHSGDSNHPDCQYDILVSHPKITLVTDLLPINQAKSVINHDGQSESDLAQNKGQNIQSITTITEYEYGSESQSFLKEGKVLSTIKKQDSPFDVLDETVKQLNWQAITTEDLPFQGGALGLFGYDLARTEESIPNIAEKIDELPAMAVGLYDVVWIHDKLNKTLKCLIQSHSHEHANKRFEQLTEVAKTLVLKQHSVYFELTKPFIPLISQATFNTQFSKIQELLKAGECYQINLTQAFEANYKGTLWKAFLDLLEANQAPFSSYCVLPQGVVLSASPERFLKLSQGVVSTKPIKGTIPRSQDAQLDEQNKQWLQNSEKNRAENVMIVDLLRNDIGKIAKPGSVTVPKLFEIESFPAVHHLVSTVSAHLPESVSAAQLLKACFPGGSITGAPKVSAMQIIESLETTQRSIYCGTIGYISVCGNLDSNIAIRTLIATPSSKKLNNLAHIHCMANHSSLEDESLYFDSEGTLICFAGGGIVLDSDAGEEYDEVFAKLSKILSLW</sequence>
<gene>
    <name evidence="5" type="ORF">SAMN02583745_02564</name>
</gene>
<evidence type="ECO:0000259" key="3">
    <source>
        <dbReference type="Pfam" id="PF00425"/>
    </source>
</evidence>
<dbReference type="Pfam" id="PF04715">
    <property type="entry name" value="Anth_synt_I_N"/>
    <property type="match status" value="1"/>
</dbReference>
<dbReference type="Proteomes" id="UP000242642">
    <property type="component" value="Unassembled WGS sequence"/>
</dbReference>
<dbReference type="PANTHER" id="PTHR11236">
    <property type="entry name" value="AMINOBENZOATE/ANTHRANILATE SYNTHASE"/>
    <property type="match status" value="1"/>
</dbReference>
<dbReference type="GO" id="GO:0000162">
    <property type="term" value="P:L-tryptophan biosynthetic process"/>
    <property type="evidence" value="ECO:0007669"/>
    <property type="project" value="TreeGrafter"/>
</dbReference>
<dbReference type="AlphaFoldDB" id="A0A1I0EY93"/>
<dbReference type="PANTHER" id="PTHR11236:SF50">
    <property type="entry name" value="AMINODEOXYCHORISMATE SYNTHASE COMPONENT 1"/>
    <property type="match status" value="1"/>
</dbReference>
<dbReference type="GO" id="GO:0046820">
    <property type="term" value="F:4-amino-4-deoxychorismate synthase activity"/>
    <property type="evidence" value="ECO:0007669"/>
    <property type="project" value="UniProtKB-EC"/>
</dbReference>
<dbReference type="OrthoDB" id="9803598at2"/>
<evidence type="ECO:0000313" key="5">
    <source>
        <dbReference type="EMBL" id="SET50483.1"/>
    </source>
</evidence>
<evidence type="ECO:0000259" key="4">
    <source>
        <dbReference type="Pfam" id="PF04715"/>
    </source>
</evidence>
<dbReference type="GO" id="GO:0009396">
    <property type="term" value="P:folic acid-containing compound biosynthetic process"/>
    <property type="evidence" value="ECO:0007669"/>
    <property type="project" value="InterPro"/>
</dbReference>
<dbReference type="NCBIfam" id="TIGR00553">
    <property type="entry name" value="pabB"/>
    <property type="match status" value="1"/>
</dbReference>
<dbReference type="STRING" id="1123402.SAMN02583745_02564"/>
<dbReference type="InterPro" id="IPR006805">
    <property type="entry name" value="Anth_synth_I_N"/>
</dbReference>
<evidence type="ECO:0000256" key="1">
    <source>
        <dbReference type="ARBA" id="ARBA00013139"/>
    </source>
</evidence>
<accession>A0A1I0EY93</accession>
<dbReference type="EMBL" id="FOHV01000033">
    <property type="protein sequence ID" value="SET50483.1"/>
    <property type="molecule type" value="Genomic_DNA"/>
</dbReference>
<feature type="domain" description="Chorismate-utilising enzyme C-terminal" evidence="3">
    <location>
        <begin position="245"/>
        <end position="470"/>
    </location>
</feature>
<organism evidence="5 6">
    <name type="scientific">Thorsellia anophelis DSM 18579</name>
    <dbReference type="NCBI Taxonomy" id="1123402"/>
    <lineage>
        <taxon>Bacteria</taxon>
        <taxon>Pseudomonadati</taxon>
        <taxon>Pseudomonadota</taxon>
        <taxon>Gammaproteobacteria</taxon>
        <taxon>Enterobacterales</taxon>
        <taxon>Thorselliaceae</taxon>
        <taxon>Thorsellia</taxon>
    </lineage>
</organism>
<dbReference type="InterPro" id="IPR005802">
    <property type="entry name" value="ADC_synth_comp_1"/>
</dbReference>
<dbReference type="InterPro" id="IPR019999">
    <property type="entry name" value="Anth_synth_I-like"/>
</dbReference>
<keyword evidence="6" id="KW-1185">Reference proteome</keyword>
<evidence type="ECO:0000313" key="6">
    <source>
        <dbReference type="Proteomes" id="UP000242642"/>
    </source>
</evidence>
<dbReference type="RefSeq" id="WP_093321856.1">
    <property type="nucleotide sequence ID" value="NZ_FOHV01000033.1"/>
</dbReference>
<proteinExistence type="predicted"/>
<protein>
    <recommendedName>
        <fullName evidence="1">aminodeoxychorismate synthase</fullName>
        <ecNumber evidence="1">2.6.1.85</ecNumber>
    </recommendedName>
</protein>
<feature type="domain" description="Anthranilate synthase component I N-terminal" evidence="4">
    <location>
        <begin position="25"/>
        <end position="198"/>
    </location>
</feature>